<dbReference type="InterPro" id="IPR036770">
    <property type="entry name" value="Ankyrin_rpt-contain_sf"/>
</dbReference>
<dbReference type="CDD" id="cd09497">
    <property type="entry name" value="SAM_caskin1_2_repeat1"/>
    <property type="match status" value="1"/>
</dbReference>
<dbReference type="Proteomes" id="UP000193380">
    <property type="component" value="Unassembled WGS sequence"/>
</dbReference>
<dbReference type="SMART" id="SM00248">
    <property type="entry name" value="ANK"/>
    <property type="match status" value="2"/>
</dbReference>
<proteinExistence type="predicted"/>
<dbReference type="PROSITE" id="PS50105">
    <property type="entry name" value="SAM_DOMAIN"/>
    <property type="match status" value="2"/>
</dbReference>
<evidence type="ECO:0000256" key="1">
    <source>
        <dbReference type="ARBA" id="ARBA00004496"/>
    </source>
</evidence>
<evidence type="ECO:0000313" key="12">
    <source>
        <dbReference type="Proteomes" id="UP000193380"/>
    </source>
</evidence>
<dbReference type="FunFam" id="1.10.150.50:FF:000032">
    <property type="entry name" value="caskin-1 isoform X1"/>
    <property type="match status" value="1"/>
</dbReference>
<dbReference type="PANTHER" id="PTHR24174">
    <property type="entry name" value="ANKYRIN REPEAT AND STERILE ALPHA MOTIF DOMAIN-CONTAINING PROTEIN 1"/>
    <property type="match status" value="1"/>
</dbReference>
<dbReference type="InterPro" id="IPR001660">
    <property type="entry name" value="SAM"/>
</dbReference>
<feature type="compositionally biased region" description="Basic and acidic residues" evidence="9">
    <location>
        <begin position="198"/>
        <end position="232"/>
    </location>
</feature>
<dbReference type="PANTHER" id="PTHR24174:SF18">
    <property type="entry name" value="CASKIN-2"/>
    <property type="match status" value="1"/>
</dbReference>
<evidence type="ECO:0000256" key="3">
    <source>
        <dbReference type="ARBA" id="ARBA00022553"/>
    </source>
</evidence>
<comment type="subunit">
    <text evidence="6">May not bind CASK.</text>
</comment>
<dbReference type="InterPro" id="IPR035498">
    <property type="entry name" value="Caskin1/2_SAM_2"/>
</dbReference>
<sequence length="472" mass="53133">MLLRAGAGVNGVSQDGHIPLHLAAQYGHYDVSEMLLQHQSNPCLINKTKKTPLDLACEFGRVKVRLCVFLLPHHWPRLTETDRGAAVLEQHMDGRWKGHIHDSQRGTDRVGYFPPNIVEVISRRSGQSHTHTHTHTHPVSSVQSLAIPHSHRKAMGKEREPSDICLFHCTHTHTHSLTHTLTNSLISQTYTGQTQARHRTDTGQTQDRHRPDTGQTQDRHRPDTGQDRHRPDTGQTQARHRPDTGQTQARHRTGQTQARPGNIVHVCHTLQLMNDAEAIYQWLCDFQLEQYTGNFITAGYDVPTISRMTPEDLTAIGVTKPGHRKKISIEIGNLSIPEWLPEYIPADLGEWLSTIGLPQYQRKLSENGYDSISIVRDLTWEDLQEIGITKLGHQKKIMLAVKKLCDIQRAILAAESGQGTLRRKPPGALHLVTIEPPDSASDCPSPHTPKMLTFQDRELSAELQTAMSSHYH</sequence>
<keyword evidence="4" id="KW-0677">Repeat</keyword>
<organism evidence="11 12">
    <name type="scientific">Oncorhynchus mykiss</name>
    <name type="common">Rainbow trout</name>
    <name type="synonym">Salmo gairdneri</name>
    <dbReference type="NCBI Taxonomy" id="8022"/>
    <lineage>
        <taxon>Eukaryota</taxon>
        <taxon>Metazoa</taxon>
        <taxon>Chordata</taxon>
        <taxon>Craniata</taxon>
        <taxon>Vertebrata</taxon>
        <taxon>Euteleostomi</taxon>
        <taxon>Actinopterygii</taxon>
        <taxon>Neopterygii</taxon>
        <taxon>Teleostei</taxon>
        <taxon>Protacanthopterygii</taxon>
        <taxon>Salmoniformes</taxon>
        <taxon>Salmonidae</taxon>
        <taxon>Salmoninae</taxon>
        <taxon>Oncorhynchus</taxon>
    </lineage>
</organism>
<feature type="domain" description="SAM" evidence="10">
    <location>
        <begin position="343"/>
        <end position="407"/>
    </location>
</feature>
<reference evidence="11" key="1">
    <citation type="journal article" date="2014" name="Nat. Commun.">
        <title>The rainbow trout genome provides novel insights into evolution after whole-genome duplication in vertebrates.</title>
        <authorList>
            <person name="Berthelot C."/>
            <person name="Brunet F."/>
            <person name="Chalopin D."/>
            <person name="Juanchich A."/>
            <person name="Bernard M."/>
            <person name="Noel B."/>
            <person name="Bento P."/>
            <person name="Da Silva C."/>
            <person name="Labadie K."/>
            <person name="Alberti A."/>
            <person name="Aury J.M."/>
            <person name="Louis A."/>
            <person name="Dehais P."/>
            <person name="Bardou P."/>
            <person name="Montfort J."/>
            <person name="Klopp C."/>
            <person name="Cabau C."/>
            <person name="Gaspin C."/>
            <person name="Thorgaard G.H."/>
            <person name="Boussaha M."/>
            <person name="Quillet E."/>
            <person name="Guyomard R."/>
            <person name="Galiana D."/>
            <person name="Bobe J."/>
            <person name="Volff J.N."/>
            <person name="Genet C."/>
            <person name="Wincker P."/>
            <person name="Jaillon O."/>
            <person name="Roest Crollius H."/>
            <person name="Guiguen Y."/>
        </authorList>
    </citation>
    <scope>NUCLEOTIDE SEQUENCE [LARGE SCALE GENOMIC DNA]</scope>
</reference>
<dbReference type="Gene3D" id="1.25.40.20">
    <property type="entry name" value="Ankyrin repeat-containing domain"/>
    <property type="match status" value="1"/>
</dbReference>
<feature type="region of interest" description="Disordered" evidence="9">
    <location>
        <begin position="124"/>
        <end position="159"/>
    </location>
</feature>
<name>A0A060XCK4_ONCMY</name>
<keyword evidence="2" id="KW-0963">Cytoplasm</keyword>
<keyword evidence="3" id="KW-0597">Phosphoprotein</keyword>
<dbReference type="EMBL" id="FR905188">
    <property type="protein sequence ID" value="CDQ76947.1"/>
    <property type="molecule type" value="Genomic_DNA"/>
</dbReference>
<dbReference type="Pfam" id="PF12796">
    <property type="entry name" value="Ank_2"/>
    <property type="match status" value="1"/>
</dbReference>
<evidence type="ECO:0000256" key="2">
    <source>
        <dbReference type="ARBA" id="ARBA00022490"/>
    </source>
</evidence>
<dbReference type="FunFam" id="1.25.40.20:FF:000053">
    <property type="entry name" value="caskin-2 isoform X1"/>
    <property type="match status" value="1"/>
</dbReference>
<gene>
    <name evidence="11" type="ORF">GSONMT00015307001</name>
</gene>
<dbReference type="InterPro" id="IPR013761">
    <property type="entry name" value="SAM/pointed_sf"/>
</dbReference>
<dbReference type="SMART" id="SM00454">
    <property type="entry name" value="SAM"/>
    <property type="match status" value="2"/>
</dbReference>
<dbReference type="SUPFAM" id="SSF48403">
    <property type="entry name" value="Ankyrin repeat"/>
    <property type="match status" value="1"/>
</dbReference>
<dbReference type="AlphaFoldDB" id="A0A060XCK4"/>
<accession>A0A060XCK4</accession>
<dbReference type="STRING" id="8022.A0A060XCK4"/>
<evidence type="ECO:0000256" key="5">
    <source>
        <dbReference type="ARBA" id="ARBA00023043"/>
    </source>
</evidence>
<feature type="compositionally biased region" description="Polar residues" evidence="9">
    <location>
        <begin position="244"/>
        <end position="259"/>
    </location>
</feature>
<evidence type="ECO:0000259" key="10">
    <source>
        <dbReference type="PROSITE" id="PS50105"/>
    </source>
</evidence>
<dbReference type="InterPro" id="IPR036028">
    <property type="entry name" value="SH3-like_dom_sf"/>
</dbReference>
<feature type="repeat" description="ANK" evidence="8">
    <location>
        <begin position="15"/>
        <end position="47"/>
    </location>
</feature>
<protein>
    <recommendedName>
        <fullName evidence="7">Caskin-2</fullName>
    </recommendedName>
</protein>
<dbReference type="FunFam" id="1.10.150.50:FF:000028">
    <property type="entry name" value="caskin-2 isoform X2"/>
    <property type="match status" value="1"/>
</dbReference>
<dbReference type="SUPFAM" id="SSF50044">
    <property type="entry name" value="SH3-domain"/>
    <property type="match status" value="1"/>
</dbReference>
<evidence type="ECO:0000313" key="11">
    <source>
        <dbReference type="EMBL" id="CDQ76947.1"/>
    </source>
</evidence>
<comment type="subcellular location">
    <subcellularLocation>
        <location evidence="1">Cytoplasm</location>
    </subcellularLocation>
</comment>
<evidence type="ECO:0000256" key="4">
    <source>
        <dbReference type="ARBA" id="ARBA00022737"/>
    </source>
</evidence>
<dbReference type="Gene3D" id="2.30.30.40">
    <property type="entry name" value="SH3 Domains"/>
    <property type="match status" value="1"/>
</dbReference>
<dbReference type="Gene3D" id="1.10.150.50">
    <property type="entry name" value="Transcription Factor, Ets-1"/>
    <property type="match status" value="2"/>
</dbReference>
<keyword evidence="5 8" id="KW-0040">ANK repeat</keyword>
<reference evidence="11" key="2">
    <citation type="submission" date="2014-03" db="EMBL/GenBank/DDBJ databases">
        <authorList>
            <person name="Genoscope - CEA"/>
        </authorList>
    </citation>
    <scope>NUCLEOTIDE SEQUENCE</scope>
</reference>
<dbReference type="PROSITE" id="PS50297">
    <property type="entry name" value="ANK_REP_REGION"/>
    <property type="match status" value="1"/>
</dbReference>
<evidence type="ECO:0000256" key="8">
    <source>
        <dbReference type="PROSITE-ProRule" id="PRU00023"/>
    </source>
</evidence>
<dbReference type="InterPro" id="IPR035497">
    <property type="entry name" value="Caskin1/2_SAM_1"/>
</dbReference>
<dbReference type="PROSITE" id="PS50088">
    <property type="entry name" value="ANK_REPEAT"/>
    <property type="match status" value="1"/>
</dbReference>
<dbReference type="PaxDb" id="8022-A0A060XCK4"/>
<dbReference type="InterPro" id="IPR033635">
    <property type="entry name" value="ANKS1/Caskin"/>
</dbReference>
<dbReference type="SUPFAM" id="SSF47769">
    <property type="entry name" value="SAM/Pointed domain"/>
    <property type="match status" value="2"/>
</dbReference>
<dbReference type="CDD" id="cd09498">
    <property type="entry name" value="SAM_caskin1_2_repeat2"/>
    <property type="match status" value="1"/>
</dbReference>
<feature type="region of interest" description="Disordered" evidence="9">
    <location>
        <begin position="189"/>
        <end position="260"/>
    </location>
</feature>
<evidence type="ECO:0000256" key="7">
    <source>
        <dbReference type="ARBA" id="ARBA00073385"/>
    </source>
</evidence>
<dbReference type="GO" id="GO:0005737">
    <property type="term" value="C:cytoplasm"/>
    <property type="evidence" value="ECO:0007669"/>
    <property type="project" value="UniProtKB-SubCell"/>
</dbReference>
<evidence type="ECO:0000256" key="9">
    <source>
        <dbReference type="SAM" id="MobiDB-lite"/>
    </source>
</evidence>
<evidence type="ECO:0000256" key="6">
    <source>
        <dbReference type="ARBA" id="ARBA00064417"/>
    </source>
</evidence>
<dbReference type="InterPro" id="IPR002110">
    <property type="entry name" value="Ankyrin_rpt"/>
</dbReference>
<feature type="domain" description="SAM" evidence="10">
    <location>
        <begin position="274"/>
        <end position="337"/>
    </location>
</feature>
<dbReference type="Pfam" id="PF00536">
    <property type="entry name" value="SAM_1"/>
    <property type="match status" value="2"/>
</dbReference>